<keyword evidence="1" id="KW-1133">Transmembrane helix</keyword>
<dbReference type="AlphaFoldDB" id="A0A1W2EWT7"/>
<keyword evidence="3" id="KW-1185">Reference proteome</keyword>
<keyword evidence="1" id="KW-0472">Membrane</keyword>
<protein>
    <submittedName>
        <fullName evidence="2">Uncharacterized protein</fullName>
    </submittedName>
</protein>
<evidence type="ECO:0000313" key="3">
    <source>
        <dbReference type="Proteomes" id="UP000192674"/>
    </source>
</evidence>
<feature type="transmembrane region" description="Helical" evidence="1">
    <location>
        <begin position="22"/>
        <end position="43"/>
    </location>
</feature>
<gene>
    <name evidence="2" type="ORF">SAMN05661093_04983</name>
</gene>
<dbReference type="RefSeq" id="WP_084429414.1">
    <property type="nucleotide sequence ID" value="NZ_FWXV01000004.1"/>
</dbReference>
<evidence type="ECO:0000313" key="2">
    <source>
        <dbReference type="EMBL" id="SMD14173.1"/>
    </source>
</evidence>
<proteinExistence type="predicted"/>
<organism evidence="2 3">
    <name type="scientific">Kibdelosporangium aridum</name>
    <dbReference type="NCBI Taxonomy" id="2030"/>
    <lineage>
        <taxon>Bacteria</taxon>
        <taxon>Bacillati</taxon>
        <taxon>Actinomycetota</taxon>
        <taxon>Actinomycetes</taxon>
        <taxon>Pseudonocardiales</taxon>
        <taxon>Pseudonocardiaceae</taxon>
        <taxon>Kibdelosporangium</taxon>
    </lineage>
</organism>
<name>A0A1W2EWT7_KIBAR</name>
<sequence length="99" mass="11354">MPIHAATTIPITATYSSALSGLVAVGLLALVITTLGYLTVCWLRPFTRCRHRHPLRRRATRCTRCDGTGYRVRAGRHLLNRLRDSHRRHGRHRDWRDGT</sequence>
<dbReference type="Proteomes" id="UP000192674">
    <property type="component" value="Unassembled WGS sequence"/>
</dbReference>
<evidence type="ECO:0000256" key="1">
    <source>
        <dbReference type="SAM" id="Phobius"/>
    </source>
</evidence>
<keyword evidence="1" id="KW-0812">Transmembrane</keyword>
<accession>A0A1W2EWT7</accession>
<reference evidence="2 3" key="1">
    <citation type="submission" date="2017-04" db="EMBL/GenBank/DDBJ databases">
        <authorList>
            <person name="Afonso C.L."/>
            <person name="Miller P.J."/>
            <person name="Scott M.A."/>
            <person name="Spackman E."/>
            <person name="Goraichik I."/>
            <person name="Dimitrov K.M."/>
            <person name="Suarez D.L."/>
            <person name="Swayne D.E."/>
        </authorList>
    </citation>
    <scope>NUCLEOTIDE SEQUENCE [LARGE SCALE GENOMIC DNA]</scope>
    <source>
        <strain evidence="2 3">DSM 43828</strain>
    </source>
</reference>
<dbReference type="EMBL" id="FWXV01000004">
    <property type="protein sequence ID" value="SMD14173.1"/>
    <property type="molecule type" value="Genomic_DNA"/>
</dbReference>